<feature type="region of interest" description="Disordered" evidence="2">
    <location>
        <begin position="142"/>
        <end position="162"/>
    </location>
</feature>
<feature type="transmembrane region" description="Helical" evidence="3">
    <location>
        <begin position="83"/>
        <end position="102"/>
    </location>
</feature>
<evidence type="ECO:0000313" key="5">
    <source>
        <dbReference type="Proteomes" id="UP001234216"/>
    </source>
</evidence>
<evidence type="ECO:0000313" key="4">
    <source>
        <dbReference type="EMBL" id="MDQ0904188.1"/>
    </source>
</evidence>
<dbReference type="RefSeq" id="WP_306971723.1">
    <property type="nucleotide sequence ID" value="NZ_JAUSZV010000001.1"/>
</dbReference>
<evidence type="ECO:0008006" key="6">
    <source>
        <dbReference type="Google" id="ProtNLM"/>
    </source>
</evidence>
<organism evidence="4 5">
    <name type="scientific">Streptomyces canus</name>
    <dbReference type="NCBI Taxonomy" id="58343"/>
    <lineage>
        <taxon>Bacteria</taxon>
        <taxon>Bacillati</taxon>
        <taxon>Actinomycetota</taxon>
        <taxon>Actinomycetes</taxon>
        <taxon>Kitasatosporales</taxon>
        <taxon>Streptomycetaceae</taxon>
        <taxon>Streptomyces</taxon>
        <taxon>Streptomyces aurantiacus group</taxon>
    </lineage>
</organism>
<comment type="caution">
    <text evidence="4">The sequence shown here is derived from an EMBL/GenBank/DDBJ whole genome shotgun (WGS) entry which is preliminary data.</text>
</comment>
<protein>
    <recommendedName>
        <fullName evidence="6">DUF2335 domain-containing protein</fullName>
    </recommendedName>
</protein>
<proteinExistence type="predicted"/>
<evidence type="ECO:0000256" key="1">
    <source>
        <dbReference type="SAM" id="Coils"/>
    </source>
</evidence>
<keyword evidence="1" id="KW-0175">Coiled coil</keyword>
<keyword evidence="3" id="KW-0472">Membrane</keyword>
<feature type="compositionally biased region" description="Polar residues" evidence="2">
    <location>
        <begin position="1"/>
        <end position="13"/>
    </location>
</feature>
<feature type="region of interest" description="Disordered" evidence="2">
    <location>
        <begin position="1"/>
        <end position="20"/>
    </location>
</feature>
<evidence type="ECO:0000256" key="2">
    <source>
        <dbReference type="SAM" id="MobiDB-lite"/>
    </source>
</evidence>
<accession>A0AAW8F412</accession>
<evidence type="ECO:0000256" key="3">
    <source>
        <dbReference type="SAM" id="Phobius"/>
    </source>
</evidence>
<sequence>MSTEGQLPAQQPSGEDPVLSAGARIAMQWRDLGAEQLGAALRAMEPELRREHRQRMAQLEFQREENQRQHVERQQQRADRRRTIELTVGAVIALAMLGGGIYVAPESWWLSTLLCGPSLLALAKVFVLGRSDPDDMKAVAGTSRISTNAAGQAQPPQPPPVA</sequence>
<dbReference type="Proteomes" id="UP001234216">
    <property type="component" value="Unassembled WGS sequence"/>
</dbReference>
<keyword evidence="3" id="KW-1133">Transmembrane helix</keyword>
<keyword evidence="3" id="KW-0812">Transmembrane</keyword>
<dbReference type="EMBL" id="JAUSZV010000001">
    <property type="protein sequence ID" value="MDQ0904188.1"/>
    <property type="molecule type" value="Genomic_DNA"/>
</dbReference>
<feature type="coiled-coil region" evidence="1">
    <location>
        <begin position="49"/>
        <end position="81"/>
    </location>
</feature>
<gene>
    <name evidence="4" type="ORF">QFZ22_000173</name>
</gene>
<dbReference type="AlphaFoldDB" id="A0AAW8F412"/>
<feature type="transmembrane region" description="Helical" evidence="3">
    <location>
        <begin position="108"/>
        <end position="127"/>
    </location>
</feature>
<reference evidence="4" key="1">
    <citation type="submission" date="2023-07" db="EMBL/GenBank/DDBJ databases">
        <title>Comparative genomics of wheat-associated soil bacteria to identify genetic determinants of phenazine resistance.</title>
        <authorList>
            <person name="Mouncey N."/>
        </authorList>
    </citation>
    <scope>NUCLEOTIDE SEQUENCE</scope>
    <source>
        <strain evidence="4">V4I22</strain>
    </source>
</reference>
<name>A0AAW8F412_9ACTN</name>